<evidence type="ECO:0000313" key="3">
    <source>
        <dbReference type="Proteomes" id="UP000248786"/>
    </source>
</evidence>
<evidence type="ECO:0000313" key="2">
    <source>
        <dbReference type="EMBL" id="RAL70030.1"/>
    </source>
</evidence>
<accession>A0A328EN19</accession>
<evidence type="ECO:0000313" key="4">
    <source>
        <dbReference type="Proteomes" id="UP000249146"/>
    </source>
</evidence>
<proteinExistence type="predicted"/>
<dbReference type="Proteomes" id="UP000248786">
    <property type="component" value="Unassembled WGS sequence"/>
</dbReference>
<comment type="caution">
    <text evidence="2">The sequence shown here is derived from an EMBL/GenBank/DDBJ whole genome shotgun (WGS) entry which is preliminary data.</text>
</comment>
<gene>
    <name evidence="2" type="ORF">C1G86_1556</name>
    <name evidence="1" type="ORF">C1G87_1590</name>
</gene>
<dbReference type="AlphaFoldDB" id="A0A328EN19"/>
<reference evidence="3 4" key="1">
    <citation type="submission" date="2018-05" db="EMBL/GenBank/DDBJ databases">
        <title>Draft genome sequences of Dehalococcoides mccartyi strains RC and KS.</title>
        <authorList>
            <person name="Higgins S.A."/>
            <person name="Padilla-Crespo E."/>
            <person name="Loeffler F.E."/>
        </authorList>
    </citation>
    <scope>NUCLEOTIDE SEQUENCE [LARGE SCALE GENOMIC DNA]</scope>
    <source>
        <strain evidence="2 3">KS</strain>
        <strain evidence="1 4">RC</strain>
    </source>
</reference>
<dbReference type="Pfam" id="PF18742">
    <property type="entry name" value="DpnII-MboI"/>
    <property type="match status" value="1"/>
</dbReference>
<sequence length="418" mass="47351">MNHSIDTTLSTQLSVLAQKIQSANQEADTDGLMARFFLERHASHVVWQVSCANWNWVTQNGHELKQGNFGKLAALGYSIWFSSATDRDLYASMFVEGEKRLKQRELFPADQVSFPNIPSAFLGIVLGTLALCDSKDKTELMSWLKQVLNEALRRNNPAGFTKLVYDYIGTRLDKRTLSIPLPDVRCTLVELALFDWGSRSGVFQVAAPYQNPQNLHERILTLACSVDVSELSAGESAVVWESVTSCLSSSIHDRVLSPSHVMQLLSRFESAMRRWRWDIDGKAKIVRWNIGEEREVQDIVWLILRSVFDDVVDEDSLPKLGHSSYKTDFGIPSIGTLIEVKFSRKREDFKRIEKEVMEDAIAYLQADRLYQRLIVFIYDDSASVQEHALTQSALEKLPNVEGVVIVSRPSHLPEATKQ</sequence>
<organism evidence="2 3">
    <name type="scientific">Dehalococcoides mccartyi</name>
    <dbReference type="NCBI Taxonomy" id="61435"/>
    <lineage>
        <taxon>Bacteria</taxon>
        <taxon>Bacillati</taxon>
        <taxon>Chloroflexota</taxon>
        <taxon>Dehalococcoidia</taxon>
        <taxon>Dehalococcoidales</taxon>
        <taxon>Dehalococcoidaceae</taxon>
        <taxon>Dehalococcoides</taxon>
    </lineage>
</organism>
<dbReference type="Proteomes" id="UP000249146">
    <property type="component" value="Unassembled WGS sequence"/>
</dbReference>
<dbReference type="EMBL" id="QGLC01000025">
    <property type="protein sequence ID" value="RAL68825.1"/>
    <property type="molecule type" value="Genomic_DNA"/>
</dbReference>
<protein>
    <submittedName>
        <fullName evidence="2">Uncharacterized protein</fullName>
    </submittedName>
</protein>
<name>A0A328EN19_9CHLR</name>
<evidence type="ECO:0000313" key="1">
    <source>
        <dbReference type="EMBL" id="RAL68825.1"/>
    </source>
</evidence>
<dbReference type="EMBL" id="QGLD01000018">
    <property type="protein sequence ID" value="RAL70030.1"/>
    <property type="molecule type" value="Genomic_DNA"/>
</dbReference>